<feature type="region of interest" description="Leucine repeat II (LRII)" evidence="5">
    <location>
        <begin position="489"/>
        <end position="521"/>
    </location>
</feature>
<dbReference type="Proteomes" id="UP000743370">
    <property type="component" value="Unassembled WGS sequence"/>
</dbReference>
<dbReference type="OrthoDB" id="47276at2759"/>
<feature type="short sequence motif" description="VHIID" evidence="5">
    <location>
        <begin position="439"/>
        <end position="443"/>
    </location>
</feature>
<feature type="region of interest" description="Disordered" evidence="6">
    <location>
        <begin position="50"/>
        <end position="86"/>
    </location>
</feature>
<dbReference type="EMBL" id="JABFOF010000005">
    <property type="protein sequence ID" value="KAG2397726.1"/>
    <property type="molecule type" value="Genomic_DNA"/>
</dbReference>
<dbReference type="EMBL" id="KQ258309">
    <property type="protein sequence ID" value="KOM26205.1"/>
    <property type="molecule type" value="Genomic_DNA"/>
</dbReference>
<evidence type="ECO:0000256" key="6">
    <source>
        <dbReference type="SAM" id="MobiDB-lite"/>
    </source>
</evidence>
<dbReference type="AlphaFoldDB" id="A0A0L9T6I1"/>
<comment type="subcellular location">
    <subcellularLocation>
        <location evidence="1">Nucleus</location>
    </subcellularLocation>
</comment>
<dbReference type="PROSITE" id="PS50985">
    <property type="entry name" value="GRAS"/>
    <property type="match status" value="1"/>
</dbReference>
<reference evidence="8" key="2">
    <citation type="submission" date="2015-02" db="EMBL/GenBank/DDBJ databases">
        <authorList>
            <person name="Chooi Y.-H."/>
        </authorList>
    </citation>
    <scope>NUCLEOTIDE SEQUENCE</scope>
    <source>
        <tissue evidence="8">Seedling</tissue>
    </source>
</reference>
<sequence length="704" mass="79648">MLSMDSLLDNFPGSVNGFISENDSVSLFTNQNRVSEFKLDDSSVSVFTNPNGGREFKLDDSRSPSESASDDAPSSGTSSDGEHTESTKLCNPMLRFISDILMDEEDDLERKPCMLQDCLRLQAAEKSFYDALVHSYPSSPRQFNDNPDPDDNFGGTTSSESYGSYTTDHSCESDKFNGAGDFESYLLQRSLHNSPEHAYVTPDLIREAQAGFQFSNGAWNLIQSQNKAGVIEESVTRTGKGSREKRSHLMKDDVSHEEEERSNKLSAVYSDDSESCSMFDEVLLCNDGKSPAFCKSDREPSSLQLADSGGSNGKKTRSKKGSNKGKNARTTVDLWTLLTQCAQAVASFDPRTANEILKQIRQHSSPLGDGLQRLAHYFADGLETRLAAGTPKFMLFQSASAADMLKAYRVYVTSSPFHWMSFFMANRTILKFTQSESSIHIIDFGISYGFQWPCLIQRLSQRPGGPPKIRITGIDFPQSGFRPAERVEETGRRLEKYCKRFGVPFEYNCLAQKWETIRLEDLKLDRSEVTVVNCMYRLKNLSDETVTVDCPRDAVLRLIRRINPTIFMHGVGNGTYNAPFFLTRFREALFHFSALFDMFEANVPREDPSRLMFEKGLFGRDAINVIACEGAERVERPETYKQWHVRNQRARFKQLSLNRDLVNKVKEMVKKEYHKDFTVDEDGKWVLQGWKGRILFALSCWVPA</sequence>
<feature type="region of interest" description="VHIID" evidence="5">
    <location>
        <begin position="408"/>
        <end position="473"/>
    </location>
</feature>
<feature type="region of interest" description="SAW" evidence="5">
    <location>
        <begin position="627"/>
        <end position="702"/>
    </location>
</feature>
<evidence type="ECO:0000313" key="9">
    <source>
        <dbReference type="Proteomes" id="UP000053144"/>
    </source>
</evidence>
<feature type="region of interest" description="Disordered" evidence="6">
    <location>
        <begin position="296"/>
        <end position="327"/>
    </location>
</feature>
<gene>
    <name evidence="7" type="ORF">HKW66_Vig0140380</name>
    <name evidence="8" type="ORF">LR48_Vigan238s003800</name>
</gene>
<reference evidence="9" key="1">
    <citation type="journal article" date="2015" name="Proc. Natl. Acad. Sci. U.S.A.">
        <title>Genome sequencing of adzuki bean (Vigna angularis) provides insight into high starch and low fat accumulation and domestication.</title>
        <authorList>
            <person name="Yang K."/>
            <person name="Tian Z."/>
            <person name="Chen C."/>
            <person name="Luo L."/>
            <person name="Zhao B."/>
            <person name="Wang Z."/>
            <person name="Yu L."/>
            <person name="Li Y."/>
            <person name="Sun Y."/>
            <person name="Li W."/>
            <person name="Chen Y."/>
            <person name="Li Y."/>
            <person name="Zhang Y."/>
            <person name="Ai D."/>
            <person name="Zhao J."/>
            <person name="Shang C."/>
            <person name="Ma Y."/>
            <person name="Wu B."/>
            <person name="Wang M."/>
            <person name="Gao L."/>
            <person name="Sun D."/>
            <person name="Zhang P."/>
            <person name="Guo F."/>
            <person name="Wang W."/>
            <person name="Li Y."/>
            <person name="Wang J."/>
            <person name="Varshney R.K."/>
            <person name="Wang J."/>
            <person name="Ling H.Q."/>
            <person name="Wan P."/>
        </authorList>
    </citation>
    <scope>NUCLEOTIDE SEQUENCE</scope>
    <source>
        <strain evidence="9">cv. Jingnong 6</strain>
    </source>
</reference>
<evidence type="ECO:0000256" key="5">
    <source>
        <dbReference type="PROSITE-ProRule" id="PRU01191"/>
    </source>
</evidence>
<feature type="compositionally biased region" description="Low complexity" evidence="6">
    <location>
        <begin position="152"/>
        <end position="167"/>
    </location>
</feature>
<comment type="similarity">
    <text evidence="5">Belongs to the GRAS family.</text>
</comment>
<name>A0A0L9T6I1_PHAAN</name>
<evidence type="ECO:0000313" key="8">
    <source>
        <dbReference type="EMBL" id="KOM26205.1"/>
    </source>
</evidence>
<dbReference type="GO" id="GO:0005634">
    <property type="term" value="C:nucleus"/>
    <property type="evidence" value="ECO:0007669"/>
    <property type="project" value="UniProtKB-SubCell"/>
</dbReference>
<dbReference type="PANTHER" id="PTHR31636">
    <property type="entry name" value="OSJNBA0084A10.13 PROTEIN-RELATED"/>
    <property type="match status" value="1"/>
</dbReference>
<feature type="region of interest" description="Disordered" evidence="6">
    <location>
        <begin position="234"/>
        <end position="266"/>
    </location>
</feature>
<feature type="compositionally biased region" description="Basic and acidic residues" evidence="6">
    <location>
        <begin position="241"/>
        <end position="263"/>
    </location>
</feature>
<feature type="compositionally biased region" description="Low complexity" evidence="6">
    <location>
        <begin position="64"/>
        <end position="75"/>
    </location>
</feature>
<dbReference type="KEGG" id="var:108319639"/>
<dbReference type="InterPro" id="IPR005202">
    <property type="entry name" value="TF_GRAS"/>
</dbReference>
<feature type="compositionally biased region" description="Basic residues" evidence="6">
    <location>
        <begin position="314"/>
        <end position="327"/>
    </location>
</feature>
<dbReference type="Pfam" id="PF03514">
    <property type="entry name" value="GRAS"/>
    <property type="match status" value="1"/>
</dbReference>
<feature type="compositionally biased region" description="Basic and acidic residues" evidence="6">
    <location>
        <begin position="54"/>
        <end position="63"/>
    </location>
</feature>
<feature type="region of interest" description="Disordered" evidence="6">
    <location>
        <begin position="138"/>
        <end position="167"/>
    </location>
</feature>
<dbReference type="STRING" id="3914.A0A0L9T6I1"/>
<reference evidence="7 10" key="3">
    <citation type="submission" date="2020-05" db="EMBL/GenBank/DDBJ databases">
        <title>Vigna angularis (adzuki bean) Var. LongXiaoDou No. 4 denovo assembly.</title>
        <authorList>
            <person name="Xiang H."/>
        </authorList>
    </citation>
    <scope>NUCLEOTIDE SEQUENCE [LARGE SCALE GENOMIC DNA]</scope>
    <source>
        <tissue evidence="7">Leaf</tissue>
    </source>
</reference>
<evidence type="ECO:0000256" key="2">
    <source>
        <dbReference type="ARBA" id="ARBA00023015"/>
    </source>
</evidence>
<evidence type="ECO:0000256" key="3">
    <source>
        <dbReference type="ARBA" id="ARBA00023163"/>
    </source>
</evidence>
<evidence type="ECO:0000313" key="7">
    <source>
        <dbReference type="EMBL" id="KAG2397726.1"/>
    </source>
</evidence>
<comment type="caution">
    <text evidence="5">Lacks conserved residue(s) required for the propagation of feature annotation.</text>
</comment>
<dbReference type="Gramene" id="KOM26205">
    <property type="protein sequence ID" value="KOM26205"/>
    <property type="gene ID" value="LR48_Vigan238s003800"/>
</dbReference>
<evidence type="ECO:0000313" key="10">
    <source>
        <dbReference type="Proteomes" id="UP000743370"/>
    </source>
</evidence>
<keyword evidence="3" id="KW-0804">Transcription</keyword>
<proteinExistence type="inferred from homology"/>
<evidence type="ECO:0000256" key="1">
    <source>
        <dbReference type="ARBA" id="ARBA00004123"/>
    </source>
</evidence>
<keyword evidence="4" id="KW-0539">Nucleus</keyword>
<evidence type="ECO:0000256" key="4">
    <source>
        <dbReference type="ARBA" id="ARBA00023242"/>
    </source>
</evidence>
<accession>A0A0L9T6I1</accession>
<dbReference type="Proteomes" id="UP000053144">
    <property type="component" value="Unassembled WGS sequence"/>
</dbReference>
<keyword evidence="2" id="KW-0805">Transcription regulation</keyword>
<protein>
    <submittedName>
        <fullName evidence="7">Scarecrow-like protein</fullName>
    </submittedName>
</protein>
<organism evidence="8 9">
    <name type="scientific">Phaseolus angularis</name>
    <name type="common">Azuki bean</name>
    <name type="synonym">Vigna angularis</name>
    <dbReference type="NCBI Taxonomy" id="3914"/>
    <lineage>
        <taxon>Eukaryota</taxon>
        <taxon>Viridiplantae</taxon>
        <taxon>Streptophyta</taxon>
        <taxon>Embryophyta</taxon>
        <taxon>Tracheophyta</taxon>
        <taxon>Spermatophyta</taxon>
        <taxon>Magnoliopsida</taxon>
        <taxon>eudicotyledons</taxon>
        <taxon>Gunneridae</taxon>
        <taxon>Pentapetalae</taxon>
        <taxon>rosids</taxon>
        <taxon>fabids</taxon>
        <taxon>Fabales</taxon>
        <taxon>Fabaceae</taxon>
        <taxon>Papilionoideae</taxon>
        <taxon>50 kb inversion clade</taxon>
        <taxon>NPAAA clade</taxon>
        <taxon>indigoferoid/millettioid clade</taxon>
        <taxon>Phaseoleae</taxon>
        <taxon>Vigna</taxon>
    </lineage>
</organism>
<dbReference type="OMA" id="SCHNSNA"/>